<reference evidence="1 2" key="1">
    <citation type="submission" date="2019-08" db="EMBL/GenBank/DDBJ databases">
        <title>Complete genome sequence of Candidatus Uab amorphum.</title>
        <authorList>
            <person name="Shiratori T."/>
            <person name="Suzuki S."/>
            <person name="Kakizawa Y."/>
            <person name="Ishida K."/>
        </authorList>
    </citation>
    <scope>NUCLEOTIDE SEQUENCE [LARGE SCALE GENOMIC DNA]</scope>
    <source>
        <strain evidence="1 2">SRT547</strain>
    </source>
</reference>
<dbReference type="RefSeq" id="WP_151970226.1">
    <property type="nucleotide sequence ID" value="NZ_AP019860.1"/>
</dbReference>
<dbReference type="PROSITE" id="PS51257">
    <property type="entry name" value="PROKAR_LIPOPROTEIN"/>
    <property type="match status" value="1"/>
</dbReference>
<dbReference type="AlphaFoldDB" id="A0A5S9IRK4"/>
<organism evidence="1 2">
    <name type="scientific">Uabimicrobium amorphum</name>
    <dbReference type="NCBI Taxonomy" id="2596890"/>
    <lineage>
        <taxon>Bacteria</taxon>
        <taxon>Pseudomonadati</taxon>
        <taxon>Planctomycetota</taxon>
        <taxon>Candidatus Uabimicrobiia</taxon>
        <taxon>Candidatus Uabimicrobiales</taxon>
        <taxon>Candidatus Uabimicrobiaceae</taxon>
        <taxon>Candidatus Uabimicrobium</taxon>
    </lineage>
</organism>
<keyword evidence="2" id="KW-1185">Reference proteome</keyword>
<dbReference type="KEGG" id="uam:UABAM_04538"/>
<protein>
    <recommendedName>
        <fullName evidence="3">Lipoprotein</fullName>
    </recommendedName>
</protein>
<evidence type="ECO:0000313" key="2">
    <source>
        <dbReference type="Proteomes" id="UP000326354"/>
    </source>
</evidence>
<dbReference type="Proteomes" id="UP000326354">
    <property type="component" value="Chromosome"/>
</dbReference>
<name>A0A5S9IRK4_UABAM</name>
<evidence type="ECO:0000313" key="1">
    <source>
        <dbReference type="EMBL" id="BBM86152.1"/>
    </source>
</evidence>
<gene>
    <name evidence="1" type="ORF">UABAM_04538</name>
</gene>
<accession>A0A5S9IRK4</accession>
<evidence type="ECO:0008006" key="3">
    <source>
        <dbReference type="Google" id="ProtNLM"/>
    </source>
</evidence>
<proteinExistence type="predicted"/>
<dbReference type="EMBL" id="AP019860">
    <property type="protein sequence ID" value="BBM86152.1"/>
    <property type="molecule type" value="Genomic_DNA"/>
</dbReference>
<sequence length="120" mass="13337">MKTTNFLLIVLLIFASGCSSKLAEYSIISSRTLGDSNTLVFTSESQAQRVSGSSSRVWFLFIPFGEAPRIQYAIDNALNNGQGDFIENAELSSSWWSILLFSYGSYSIDGTGRRVVRYQN</sequence>